<gene>
    <name evidence="2" type="ORF">I2501_28710</name>
</gene>
<comment type="caution">
    <text evidence="2">The sequence shown here is derived from an EMBL/GenBank/DDBJ whole genome shotgun (WGS) entry which is preliminary data.</text>
</comment>
<proteinExistence type="predicted"/>
<accession>A0A931B884</accession>
<evidence type="ECO:0000256" key="1">
    <source>
        <dbReference type="SAM" id="MobiDB-lite"/>
    </source>
</evidence>
<dbReference type="RefSeq" id="WP_196197182.1">
    <property type="nucleotide sequence ID" value="NZ_JADPRT010000014.1"/>
</dbReference>
<reference evidence="2" key="1">
    <citation type="submission" date="2020-11" db="EMBL/GenBank/DDBJ databases">
        <title>Isolation and identification of active actinomycetes.</title>
        <authorList>
            <person name="Yu B."/>
        </authorList>
    </citation>
    <scope>NUCLEOTIDE SEQUENCE</scope>
    <source>
        <strain evidence="2">NEAU-YB345</strain>
    </source>
</reference>
<dbReference type="Proteomes" id="UP000657385">
    <property type="component" value="Unassembled WGS sequence"/>
</dbReference>
<dbReference type="EMBL" id="JADPRT010000014">
    <property type="protein sequence ID" value="MBF9072013.1"/>
    <property type="molecule type" value="Genomic_DNA"/>
</dbReference>
<keyword evidence="3" id="KW-1185">Reference proteome</keyword>
<dbReference type="AlphaFoldDB" id="A0A931B884"/>
<evidence type="ECO:0000313" key="2">
    <source>
        <dbReference type="EMBL" id="MBF9072013.1"/>
    </source>
</evidence>
<feature type="region of interest" description="Disordered" evidence="1">
    <location>
        <begin position="1"/>
        <end position="21"/>
    </location>
</feature>
<evidence type="ECO:0000313" key="3">
    <source>
        <dbReference type="Proteomes" id="UP000657385"/>
    </source>
</evidence>
<protein>
    <submittedName>
        <fullName evidence="2">Uncharacterized protein</fullName>
    </submittedName>
</protein>
<organism evidence="2 3">
    <name type="scientific">Streptacidiphilus fuscans</name>
    <dbReference type="NCBI Taxonomy" id="2789292"/>
    <lineage>
        <taxon>Bacteria</taxon>
        <taxon>Bacillati</taxon>
        <taxon>Actinomycetota</taxon>
        <taxon>Actinomycetes</taxon>
        <taxon>Kitasatosporales</taxon>
        <taxon>Streptomycetaceae</taxon>
        <taxon>Streptacidiphilus</taxon>
    </lineage>
</organism>
<name>A0A931B884_9ACTN</name>
<sequence>MDAHADPTSSTEPEPMRAAEAVDENVYDSVHRLRADAWASLEEAARRLATLPRTSDARPDLDARVEELLDLLGPIESCWSAPGTAAVRELRALHRAGDARKLTDRLTEVRQPFSG</sequence>